<protein>
    <submittedName>
        <fullName evidence="1">Uncharacterized protein</fullName>
    </submittedName>
</protein>
<organism evidence="1">
    <name type="scientific">Escherichia coli</name>
    <dbReference type="NCBI Taxonomy" id="562"/>
    <lineage>
        <taxon>Bacteria</taxon>
        <taxon>Pseudomonadati</taxon>
        <taxon>Pseudomonadota</taxon>
        <taxon>Gammaproteobacteria</taxon>
        <taxon>Enterobacterales</taxon>
        <taxon>Enterobacteriaceae</taxon>
        <taxon>Escherichia</taxon>
    </lineage>
</organism>
<dbReference type="EMBL" id="JQ418522">
    <property type="protein sequence ID" value="AFK88893.1"/>
    <property type="molecule type" value="Genomic_DNA"/>
</dbReference>
<dbReference type="AlphaFoldDB" id="I3VZW6"/>
<geneLocation type="plasmid" evidence="1">
    <name>p417H-90</name>
</geneLocation>
<evidence type="ECO:0000313" key="1">
    <source>
        <dbReference type="EMBL" id="AFK88893.1"/>
    </source>
</evidence>
<reference evidence="1" key="1">
    <citation type="submission" date="2012-01" db="EMBL/GenBank/DDBJ databases">
        <authorList>
            <person name="Summers A.O."/>
            <person name="Wireman J."/>
        </authorList>
    </citation>
    <scope>NUCLEOTIDE SEQUENCE</scope>
    <source>
        <strain evidence="1">417H</strain>
        <plasmid evidence="1">p417H-90</plasmid>
    </source>
</reference>
<accession>I3VZW6</accession>
<sequence length="107" mass="12375">MKDKNISRIHSLYELFVNRYTSPQEAYRAILNKGLKAFNLSLGIISKVEGDHYFLLSVFPLNRDISEGQVFELKKPIANALSMKKRSLVLSMQEYNLIIIRIPFILT</sequence>
<proteinExistence type="predicted"/>
<keyword evidence="1" id="KW-0614">Plasmid</keyword>
<name>I3VZW6_ECOLX</name>